<dbReference type="PANTHER" id="PTHR24416:SF600">
    <property type="entry name" value="PDGF- AND VEGF-RECEPTOR RELATED, ISOFORM J"/>
    <property type="match status" value="1"/>
</dbReference>
<reference evidence="4 5" key="1">
    <citation type="submission" date="2024-05" db="EMBL/GenBank/DDBJ databases">
        <authorList>
            <person name="Wallberg A."/>
        </authorList>
    </citation>
    <scope>NUCLEOTIDE SEQUENCE [LARGE SCALE GENOMIC DNA]</scope>
</reference>
<dbReference type="InterPro" id="IPR001245">
    <property type="entry name" value="Ser-Thr/Tyr_kinase_cat_dom"/>
</dbReference>
<dbReference type="InterPro" id="IPR017441">
    <property type="entry name" value="Protein_kinase_ATP_BS"/>
</dbReference>
<dbReference type="InterPro" id="IPR000719">
    <property type="entry name" value="Prot_kinase_dom"/>
</dbReference>
<sequence length="123" mass="13798">AFHIRLVEQETFIKGDPDKLNGELQLDEQTEYLPYDVKFEVQSHNIKLYEVLGQGDFGVVVRGVVLGLAGRHFTDVAIKKIKSTANKTQLKALKSEIKIMVHIGRHINIVNMLGACCSEYASK</sequence>
<comment type="subcellular location">
    <subcellularLocation>
        <location evidence="1">Membrane</location>
        <topology evidence="1">Single-pass membrane protein</topology>
    </subcellularLocation>
</comment>
<evidence type="ECO:0000313" key="5">
    <source>
        <dbReference type="Proteomes" id="UP001497623"/>
    </source>
</evidence>
<dbReference type="GO" id="GO:0007169">
    <property type="term" value="P:cell surface receptor protein tyrosine kinase signaling pathway"/>
    <property type="evidence" value="ECO:0007669"/>
    <property type="project" value="TreeGrafter"/>
</dbReference>
<accession>A0AAV2QTT9</accession>
<dbReference type="SUPFAM" id="SSF56112">
    <property type="entry name" value="Protein kinase-like (PK-like)"/>
    <property type="match status" value="1"/>
</dbReference>
<comment type="caution">
    <text evidence="4">The sequence shown here is derived from an EMBL/GenBank/DDBJ whole genome shotgun (WGS) entry which is preliminary data.</text>
</comment>
<protein>
    <recommendedName>
        <fullName evidence="3">Protein kinase domain-containing protein</fullName>
    </recommendedName>
</protein>
<evidence type="ECO:0000259" key="3">
    <source>
        <dbReference type="PROSITE" id="PS50011"/>
    </source>
</evidence>
<feature type="non-terminal residue" evidence="4">
    <location>
        <position position="1"/>
    </location>
</feature>
<proteinExistence type="predicted"/>
<evidence type="ECO:0000256" key="1">
    <source>
        <dbReference type="ARBA" id="ARBA00004167"/>
    </source>
</evidence>
<feature type="non-terminal residue" evidence="4">
    <location>
        <position position="123"/>
    </location>
</feature>
<dbReference type="PROSITE" id="PS50011">
    <property type="entry name" value="PROTEIN_KINASE_DOM"/>
    <property type="match status" value="1"/>
</dbReference>
<feature type="binding site" evidence="2">
    <location>
        <position position="80"/>
    </location>
    <ligand>
        <name>ATP</name>
        <dbReference type="ChEBI" id="CHEBI:30616"/>
    </ligand>
</feature>
<gene>
    <name evidence="4" type="ORF">MNOR_LOCUS16268</name>
</gene>
<dbReference type="InterPro" id="IPR050122">
    <property type="entry name" value="RTK"/>
</dbReference>
<name>A0AAV2QTT9_MEGNR</name>
<dbReference type="Pfam" id="PF07714">
    <property type="entry name" value="PK_Tyr_Ser-Thr"/>
    <property type="match status" value="1"/>
</dbReference>
<dbReference type="AlphaFoldDB" id="A0AAV2QTT9"/>
<evidence type="ECO:0000313" key="4">
    <source>
        <dbReference type="EMBL" id="CAL4098589.1"/>
    </source>
</evidence>
<feature type="domain" description="Protein kinase" evidence="3">
    <location>
        <begin position="46"/>
        <end position="123"/>
    </location>
</feature>
<organism evidence="4 5">
    <name type="scientific">Meganyctiphanes norvegica</name>
    <name type="common">Northern krill</name>
    <name type="synonym">Thysanopoda norvegica</name>
    <dbReference type="NCBI Taxonomy" id="48144"/>
    <lineage>
        <taxon>Eukaryota</taxon>
        <taxon>Metazoa</taxon>
        <taxon>Ecdysozoa</taxon>
        <taxon>Arthropoda</taxon>
        <taxon>Crustacea</taxon>
        <taxon>Multicrustacea</taxon>
        <taxon>Malacostraca</taxon>
        <taxon>Eumalacostraca</taxon>
        <taxon>Eucarida</taxon>
        <taxon>Euphausiacea</taxon>
        <taxon>Euphausiidae</taxon>
        <taxon>Meganyctiphanes</taxon>
    </lineage>
</organism>
<dbReference type="GO" id="GO:0004714">
    <property type="term" value="F:transmembrane receptor protein tyrosine kinase activity"/>
    <property type="evidence" value="ECO:0007669"/>
    <property type="project" value="TreeGrafter"/>
</dbReference>
<dbReference type="FunFam" id="3.30.200.20:FF:000586">
    <property type="entry name" value="Receptor protein-tyrosine kinase"/>
    <property type="match status" value="1"/>
</dbReference>
<keyword evidence="2" id="KW-0067">ATP-binding</keyword>
<dbReference type="Gene3D" id="3.30.200.20">
    <property type="entry name" value="Phosphorylase Kinase, domain 1"/>
    <property type="match status" value="1"/>
</dbReference>
<evidence type="ECO:0000256" key="2">
    <source>
        <dbReference type="PROSITE-ProRule" id="PRU10141"/>
    </source>
</evidence>
<dbReference type="PROSITE" id="PS00107">
    <property type="entry name" value="PROTEIN_KINASE_ATP"/>
    <property type="match status" value="1"/>
</dbReference>
<dbReference type="Proteomes" id="UP001497623">
    <property type="component" value="Unassembled WGS sequence"/>
</dbReference>
<keyword evidence="2" id="KW-0547">Nucleotide-binding</keyword>
<dbReference type="PANTHER" id="PTHR24416">
    <property type="entry name" value="TYROSINE-PROTEIN KINASE RECEPTOR"/>
    <property type="match status" value="1"/>
</dbReference>
<dbReference type="GO" id="GO:0043235">
    <property type="term" value="C:receptor complex"/>
    <property type="evidence" value="ECO:0007669"/>
    <property type="project" value="TreeGrafter"/>
</dbReference>
<keyword evidence="5" id="KW-1185">Reference proteome</keyword>
<dbReference type="EMBL" id="CAXKWB010010599">
    <property type="protein sequence ID" value="CAL4098589.1"/>
    <property type="molecule type" value="Genomic_DNA"/>
</dbReference>
<dbReference type="GO" id="GO:0005524">
    <property type="term" value="F:ATP binding"/>
    <property type="evidence" value="ECO:0007669"/>
    <property type="project" value="UniProtKB-UniRule"/>
</dbReference>
<dbReference type="InterPro" id="IPR011009">
    <property type="entry name" value="Kinase-like_dom_sf"/>
</dbReference>
<dbReference type="GO" id="GO:0005886">
    <property type="term" value="C:plasma membrane"/>
    <property type="evidence" value="ECO:0007669"/>
    <property type="project" value="TreeGrafter"/>
</dbReference>